<dbReference type="CDD" id="cd05466">
    <property type="entry name" value="PBP2_LTTR_substrate"/>
    <property type="match status" value="1"/>
</dbReference>
<dbReference type="GO" id="GO:0005829">
    <property type="term" value="C:cytosol"/>
    <property type="evidence" value="ECO:0007669"/>
    <property type="project" value="TreeGrafter"/>
</dbReference>
<dbReference type="InterPro" id="IPR036388">
    <property type="entry name" value="WH-like_DNA-bd_sf"/>
</dbReference>
<name>A0A940P9K9_9ENTE</name>
<dbReference type="FunFam" id="1.10.10.10:FF:000001">
    <property type="entry name" value="LysR family transcriptional regulator"/>
    <property type="match status" value="1"/>
</dbReference>
<evidence type="ECO:0000259" key="5">
    <source>
        <dbReference type="PROSITE" id="PS50931"/>
    </source>
</evidence>
<comment type="similarity">
    <text evidence="1">Belongs to the LysR transcriptional regulatory family.</text>
</comment>
<keyword evidence="3" id="KW-0238">DNA-binding</keyword>
<protein>
    <submittedName>
        <fullName evidence="6">LysR family transcriptional regulator</fullName>
    </submittedName>
</protein>
<dbReference type="PANTHER" id="PTHR30419:SF28">
    <property type="entry name" value="HTH-TYPE TRANSCRIPTIONAL REGULATOR BSDA"/>
    <property type="match status" value="1"/>
</dbReference>
<keyword evidence="7" id="KW-1185">Reference proteome</keyword>
<evidence type="ECO:0000313" key="7">
    <source>
        <dbReference type="Proteomes" id="UP000674938"/>
    </source>
</evidence>
<sequence length="290" mass="32507">MDLRQLKYFIAIAEAKNITEAAKRLHIAQPPLSQMLKQLELELGTTLIERQGRQNRLTDSGKVLYNEALKITKQLEETELLVKDTNSGIKGNLALGINTLSAEELVPSLVSFQQKYPAVTFDIHQNESDVLCQMIRERQIDIALIRFPLQVDDFDVIYLNTEPFYFICDGSSKKGPNPADYIGIANSKLVLPSTKGLGVYHSIIEYLAKFQLNPHSISSCSDINLLFQLVEAGFGTSIVPKSLLTQQIHRKVEAHPLEDPLFNSSYGLITLKNTYQSTVVKKLITEITSL</sequence>
<dbReference type="PRINTS" id="PR00039">
    <property type="entry name" value="HTHLYSR"/>
</dbReference>
<dbReference type="Pfam" id="PF03466">
    <property type="entry name" value="LysR_substrate"/>
    <property type="match status" value="1"/>
</dbReference>
<dbReference type="EMBL" id="JAEEGA010000003">
    <property type="protein sequence ID" value="MBP1040472.1"/>
    <property type="molecule type" value="Genomic_DNA"/>
</dbReference>
<comment type="caution">
    <text evidence="6">The sequence shown here is derived from an EMBL/GenBank/DDBJ whole genome shotgun (WGS) entry which is preliminary data.</text>
</comment>
<dbReference type="PANTHER" id="PTHR30419">
    <property type="entry name" value="HTH-TYPE TRANSCRIPTIONAL REGULATOR YBHD"/>
    <property type="match status" value="1"/>
</dbReference>
<dbReference type="GO" id="GO:0003677">
    <property type="term" value="F:DNA binding"/>
    <property type="evidence" value="ECO:0007669"/>
    <property type="project" value="UniProtKB-KW"/>
</dbReference>
<dbReference type="AlphaFoldDB" id="A0A940P9K9"/>
<accession>A0A940P9K9</accession>
<dbReference type="Gene3D" id="1.10.10.10">
    <property type="entry name" value="Winged helix-like DNA-binding domain superfamily/Winged helix DNA-binding domain"/>
    <property type="match status" value="1"/>
</dbReference>
<evidence type="ECO:0000313" key="6">
    <source>
        <dbReference type="EMBL" id="MBP1040472.1"/>
    </source>
</evidence>
<dbReference type="SUPFAM" id="SSF53850">
    <property type="entry name" value="Periplasmic binding protein-like II"/>
    <property type="match status" value="1"/>
</dbReference>
<keyword evidence="2" id="KW-0805">Transcription regulation</keyword>
<evidence type="ECO:0000256" key="4">
    <source>
        <dbReference type="ARBA" id="ARBA00023163"/>
    </source>
</evidence>
<keyword evidence="4" id="KW-0804">Transcription</keyword>
<evidence type="ECO:0000256" key="3">
    <source>
        <dbReference type="ARBA" id="ARBA00023125"/>
    </source>
</evidence>
<dbReference type="Gene3D" id="3.40.190.290">
    <property type="match status" value="1"/>
</dbReference>
<dbReference type="RefSeq" id="WP_209525475.1">
    <property type="nucleotide sequence ID" value="NZ_JAEEGA010000003.1"/>
</dbReference>
<proteinExistence type="inferred from homology"/>
<dbReference type="InterPro" id="IPR005119">
    <property type="entry name" value="LysR_subst-bd"/>
</dbReference>
<dbReference type="InterPro" id="IPR050950">
    <property type="entry name" value="HTH-type_LysR_regulators"/>
</dbReference>
<dbReference type="GO" id="GO:0003700">
    <property type="term" value="F:DNA-binding transcription factor activity"/>
    <property type="evidence" value="ECO:0007669"/>
    <property type="project" value="InterPro"/>
</dbReference>
<dbReference type="InterPro" id="IPR000847">
    <property type="entry name" value="LysR_HTH_N"/>
</dbReference>
<organism evidence="6 7">
    <name type="scientific">Vagococcus allomyrinae</name>
    <dbReference type="NCBI Taxonomy" id="2794353"/>
    <lineage>
        <taxon>Bacteria</taxon>
        <taxon>Bacillati</taxon>
        <taxon>Bacillota</taxon>
        <taxon>Bacilli</taxon>
        <taxon>Lactobacillales</taxon>
        <taxon>Enterococcaceae</taxon>
        <taxon>Vagococcus</taxon>
    </lineage>
</organism>
<gene>
    <name evidence="6" type="ORF">I6N95_05610</name>
</gene>
<dbReference type="Pfam" id="PF00126">
    <property type="entry name" value="HTH_1"/>
    <property type="match status" value="1"/>
</dbReference>
<dbReference type="SUPFAM" id="SSF46785">
    <property type="entry name" value="Winged helix' DNA-binding domain"/>
    <property type="match status" value="1"/>
</dbReference>
<feature type="domain" description="HTH lysR-type" evidence="5">
    <location>
        <begin position="1"/>
        <end position="58"/>
    </location>
</feature>
<dbReference type="PROSITE" id="PS50931">
    <property type="entry name" value="HTH_LYSR"/>
    <property type="match status" value="1"/>
</dbReference>
<evidence type="ECO:0000256" key="2">
    <source>
        <dbReference type="ARBA" id="ARBA00023015"/>
    </source>
</evidence>
<dbReference type="Proteomes" id="UP000674938">
    <property type="component" value="Unassembled WGS sequence"/>
</dbReference>
<evidence type="ECO:0000256" key="1">
    <source>
        <dbReference type="ARBA" id="ARBA00009437"/>
    </source>
</evidence>
<reference evidence="6" key="1">
    <citation type="submission" date="2020-12" db="EMBL/GenBank/DDBJ databases">
        <title>Vagococcus allomyrinae sp. nov. and Enterococcus lavae sp. nov., isolated from the larvae of Allomyrina dichotoma.</title>
        <authorList>
            <person name="Lee S.D."/>
        </authorList>
    </citation>
    <scope>NUCLEOTIDE SEQUENCE</scope>
    <source>
        <strain evidence="6">BWB3-3</strain>
    </source>
</reference>
<dbReference type="InterPro" id="IPR036390">
    <property type="entry name" value="WH_DNA-bd_sf"/>
</dbReference>